<dbReference type="Pfam" id="PF08241">
    <property type="entry name" value="Methyltransf_11"/>
    <property type="match status" value="1"/>
</dbReference>
<keyword evidence="3 5" id="KW-0808">Transferase</keyword>
<dbReference type="RefSeq" id="WP_028702275.1">
    <property type="nucleotide sequence ID" value="NZ_JAKDOF010000050.1"/>
</dbReference>
<dbReference type="Proteomes" id="UP000277858">
    <property type="component" value="Chromosome"/>
</dbReference>
<feature type="domain" description="Methyltransferase type 11" evidence="4">
    <location>
        <begin position="44"/>
        <end position="134"/>
    </location>
</feature>
<sequence>MQPSGAGGFNVAAEAYDNFMGRYSTPLATQFVSFVGVGSTDQVLDVGCGPGALTAELVRLVGAANVVACDPSRPFAAACARRNPGVDVRTGAAEHLPFDDGSVDAALSELVLHFVGDPPAAAAEQARVLRAGGISAAVVWDFDELWAGFDQGIGPAGSYLKALSAPSQQAVRAALFNRVGPGPFTMTALARAAKGHPPR</sequence>
<dbReference type="CDD" id="cd02440">
    <property type="entry name" value="AdoMet_MTases"/>
    <property type="match status" value="1"/>
</dbReference>
<keyword evidence="6" id="KW-1185">Reference proteome</keyword>
<dbReference type="InterPro" id="IPR051052">
    <property type="entry name" value="Diverse_substrate_MTase"/>
</dbReference>
<proteinExistence type="inferred from homology"/>
<dbReference type="EMBL" id="LR134473">
    <property type="protein sequence ID" value="VEI04299.1"/>
    <property type="molecule type" value="Genomic_DNA"/>
</dbReference>
<dbReference type="PANTHER" id="PTHR44942:SF4">
    <property type="entry name" value="METHYLTRANSFERASE TYPE 11 DOMAIN-CONTAINING PROTEIN"/>
    <property type="match status" value="1"/>
</dbReference>
<dbReference type="SUPFAM" id="SSF53335">
    <property type="entry name" value="S-adenosyl-L-methionine-dependent methyltransferases"/>
    <property type="match status" value="1"/>
</dbReference>
<organism evidence="5 6">
    <name type="scientific">Acidipropionibacterium jensenii</name>
    <dbReference type="NCBI Taxonomy" id="1749"/>
    <lineage>
        <taxon>Bacteria</taxon>
        <taxon>Bacillati</taxon>
        <taxon>Actinomycetota</taxon>
        <taxon>Actinomycetes</taxon>
        <taxon>Propionibacteriales</taxon>
        <taxon>Propionibacteriaceae</taxon>
        <taxon>Acidipropionibacterium</taxon>
    </lineage>
</organism>
<dbReference type="GO" id="GO:0008757">
    <property type="term" value="F:S-adenosylmethionine-dependent methyltransferase activity"/>
    <property type="evidence" value="ECO:0007669"/>
    <property type="project" value="InterPro"/>
</dbReference>
<dbReference type="GO" id="GO:0032259">
    <property type="term" value="P:methylation"/>
    <property type="evidence" value="ECO:0007669"/>
    <property type="project" value="UniProtKB-KW"/>
</dbReference>
<evidence type="ECO:0000313" key="5">
    <source>
        <dbReference type="EMBL" id="VEI04299.1"/>
    </source>
</evidence>
<keyword evidence="2 5" id="KW-0489">Methyltransferase</keyword>
<dbReference type="InterPro" id="IPR029063">
    <property type="entry name" value="SAM-dependent_MTases_sf"/>
</dbReference>
<evidence type="ECO:0000259" key="4">
    <source>
        <dbReference type="Pfam" id="PF08241"/>
    </source>
</evidence>
<reference evidence="5 6" key="1">
    <citation type="submission" date="2018-12" db="EMBL/GenBank/DDBJ databases">
        <authorList>
            <consortium name="Pathogen Informatics"/>
        </authorList>
    </citation>
    <scope>NUCLEOTIDE SEQUENCE [LARGE SCALE GENOMIC DNA]</scope>
    <source>
        <strain evidence="5 6">NCTC13652</strain>
    </source>
</reference>
<protein>
    <submittedName>
        <fullName evidence="5">Phthiotriol/phenolphthiotriol dimycocerosates methyltransferase</fullName>
        <ecNumber evidence="5">2.1.1.-</ecNumber>
    </submittedName>
</protein>
<accession>A0A3S4YYX7</accession>
<name>A0A3S4YYX7_9ACTN</name>
<comment type="similarity">
    <text evidence="1">Belongs to the methyltransferase superfamily.</text>
</comment>
<evidence type="ECO:0000256" key="1">
    <source>
        <dbReference type="ARBA" id="ARBA00008361"/>
    </source>
</evidence>
<dbReference type="Gene3D" id="3.40.50.150">
    <property type="entry name" value="Vaccinia Virus protein VP39"/>
    <property type="match status" value="1"/>
</dbReference>
<dbReference type="EC" id="2.1.1.-" evidence="5"/>
<dbReference type="OrthoDB" id="3724242at2"/>
<gene>
    <name evidence="5" type="ORF">NCTC13652_02526</name>
</gene>
<evidence type="ECO:0000313" key="6">
    <source>
        <dbReference type="Proteomes" id="UP000277858"/>
    </source>
</evidence>
<dbReference type="STRING" id="1122997.GCA_000425285_00446"/>
<evidence type="ECO:0000256" key="3">
    <source>
        <dbReference type="ARBA" id="ARBA00022679"/>
    </source>
</evidence>
<dbReference type="AlphaFoldDB" id="A0A3S4YYX7"/>
<evidence type="ECO:0000256" key="2">
    <source>
        <dbReference type="ARBA" id="ARBA00022603"/>
    </source>
</evidence>
<dbReference type="InterPro" id="IPR013216">
    <property type="entry name" value="Methyltransf_11"/>
</dbReference>
<dbReference type="PANTHER" id="PTHR44942">
    <property type="entry name" value="METHYLTRANSF_11 DOMAIN-CONTAINING PROTEIN"/>
    <property type="match status" value="1"/>
</dbReference>